<dbReference type="Proteomes" id="UP001233999">
    <property type="component" value="Unassembled WGS sequence"/>
</dbReference>
<dbReference type="InterPro" id="IPR012001">
    <property type="entry name" value="Thiamin_PyroP_enz_TPP-bd_dom"/>
</dbReference>
<evidence type="ECO:0000256" key="9">
    <source>
        <dbReference type="SAM" id="Phobius"/>
    </source>
</evidence>
<keyword evidence="9" id="KW-0472">Membrane</keyword>
<evidence type="ECO:0000256" key="1">
    <source>
        <dbReference type="ARBA" id="ARBA00001946"/>
    </source>
</evidence>
<dbReference type="CDD" id="cd07035">
    <property type="entry name" value="TPP_PYR_POX_like"/>
    <property type="match status" value="1"/>
</dbReference>
<evidence type="ECO:0000259" key="10">
    <source>
        <dbReference type="Pfam" id="PF02775"/>
    </source>
</evidence>
<feature type="domain" description="Thiamine pyrophosphate enzyme N-terminal TPP-binding" evidence="11">
    <location>
        <begin position="57"/>
        <end position="172"/>
    </location>
</feature>
<dbReference type="SUPFAM" id="SSF52518">
    <property type="entry name" value="Thiamin diphosphate-binding fold (THDP-binding)"/>
    <property type="match status" value="2"/>
</dbReference>
<dbReference type="InterPro" id="IPR000399">
    <property type="entry name" value="TPP-bd_CS"/>
</dbReference>
<dbReference type="PANTHER" id="PTHR18968:SF166">
    <property type="entry name" value="2-HYDROXYACYL-COA LYASE 2"/>
    <property type="match status" value="1"/>
</dbReference>
<dbReference type="GO" id="GO:0005948">
    <property type="term" value="C:acetolactate synthase complex"/>
    <property type="evidence" value="ECO:0007669"/>
    <property type="project" value="TreeGrafter"/>
</dbReference>
<dbReference type="SUPFAM" id="SSF52467">
    <property type="entry name" value="DHS-like NAD/FAD-binding domain"/>
    <property type="match status" value="1"/>
</dbReference>
<keyword evidence="13" id="KW-1185">Reference proteome</keyword>
<dbReference type="InterPro" id="IPR029061">
    <property type="entry name" value="THDP-binding"/>
</dbReference>
<dbReference type="GO" id="GO:0050660">
    <property type="term" value="F:flavin adenine dinucleotide binding"/>
    <property type="evidence" value="ECO:0007669"/>
    <property type="project" value="TreeGrafter"/>
</dbReference>
<dbReference type="GO" id="GO:0000287">
    <property type="term" value="F:magnesium ion binding"/>
    <property type="evidence" value="ECO:0007669"/>
    <property type="project" value="InterPro"/>
</dbReference>
<comment type="caution">
    <text evidence="12">The sequence shown here is derived from an EMBL/GenBank/DDBJ whole genome shotgun (WGS) entry which is preliminary data.</text>
</comment>
<dbReference type="GO" id="GO:0003984">
    <property type="term" value="F:acetolactate synthase activity"/>
    <property type="evidence" value="ECO:0007669"/>
    <property type="project" value="TreeGrafter"/>
</dbReference>
<dbReference type="InterPro" id="IPR011766">
    <property type="entry name" value="TPP_enzyme_TPP-bd"/>
</dbReference>
<keyword evidence="9" id="KW-0812">Transmembrane</keyword>
<feature type="domain" description="Thiamine pyrophosphate enzyme TPP-binding" evidence="10">
    <location>
        <begin position="450"/>
        <end position="598"/>
    </location>
</feature>
<evidence type="ECO:0000256" key="5">
    <source>
        <dbReference type="ARBA" id="ARBA00022723"/>
    </source>
</evidence>
<sequence>MEDSQTLEEEIIIENGLFFSILFILCVFFGIFIGFFVSWFNILYIFLHKVDASSNKHGGQLVAEVLQSHGVKFVFTLVGGHISPILVAAEALGIKIVDTRHEVTAVFAADAVARMSGTIGVAAVTAGPGLTNTVTAVKNAQLAESPVLLIGGAAAGMLKGRGALQDIDQMSLFQSLCKYCVSVSSVRDIVPSLKYAIQEAQSGTPGPVFVELPIDILYPYALVKKEVTGSQKSKGLMARAVSWYLNNYVDNLFAGAWEPRDVRPLPPILQLPSGKQIQKCAELLSRAKRPLLLLGSQATLPPVSIQSIRRSVEALGVPCFFGGMSRGLLGKDRMVCDFRLSYGRVLPRGVPIIAVNRNKEQLHRNSDMFWKPTVAVCADVGTFLQEIAMYLVDYKCSPEWIQQLQERDSVKEKQNREMSNEQQEGKHLNPLKLLYEVEKILPENAILVADGGDFVGTAAYILRPRGPLGWLDPGAFGTLGVGGGFALGAKLCRPDAEVWILYGDGSCGFSIAEIDTMTRHKIPVIALVGNDAAWTQIAREQVPMFGSSVACQLSYTDYQDVSKGLGGEGFLLTENSDISSVLKEAQARCSEGKPVLINALIGTSRFREGSISV</sequence>
<keyword evidence="5" id="KW-0479">Metal-binding</keyword>
<dbReference type="Gene3D" id="3.40.50.1220">
    <property type="entry name" value="TPP-binding domain"/>
    <property type="match status" value="2"/>
</dbReference>
<evidence type="ECO:0000256" key="3">
    <source>
        <dbReference type="ARBA" id="ARBA00007812"/>
    </source>
</evidence>
<dbReference type="Pfam" id="PF02775">
    <property type="entry name" value="TPP_enzyme_C"/>
    <property type="match status" value="1"/>
</dbReference>
<comment type="catalytic activity">
    <reaction evidence="8">
        <text>(2R)-hydroxyhexadecanoyl-CoA = pentadecanal + formyl-CoA</text>
        <dbReference type="Rhea" id="RHEA:55212"/>
        <dbReference type="ChEBI" id="CHEBI:17302"/>
        <dbReference type="ChEBI" id="CHEBI:57376"/>
        <dbReference type="ChEBI" id="CHEBI:138654"/>
    </reaction>
    <physiologicalReaction direction="left-to-right" evidence="8">
        <dbReference type="Rhea" id="RHEA:55213"/>
    </physiologicalReaction>
</comment>
<dbReference type="AlphaFoldDB" id="A0AAD7ZSZ1"/>
<reference evidence="12" key="1">
    <citation type="journal article" date="2023" name="IScience">
        <title>Live-bearing cockroach genome reveals convergent evolutionary mechanisms linked to viviparity in insects and beyond.</title>
        <authorList>
            <person name="Fouks B."/>
            <person name="Harrison M.C."/>
            <person name="Mikhailova A.A."/>
            <person name="Marchal E."/>
            <person name="English S."/>
            <person name="Carruthers M."/>
            <person name="Jennings E.C."/>
            <person name="Chiamaka E.L."/>
            <person name="Frigard R.A."/>
            <person name="Pippel M."/>
            <person name="Attardo G.M."/>
            <person name="Benoit J.B."/>
            <person name="Bornberg-Bauer E."/>
            <person name="Tobe S.S."/>
        </authorList>
    </citation>
    <scope>NUCLEOTIDE SEQUENCE</scope>
    <source>
        <strain evidence="12">Stay&amp;Tobe</strain>
    </source>
</reference>
<dbReference type="Gene3D" id="3.40.50.970">
    <property type="match status" value="2"/>
</dbReference>
<evidence type="ECO:0000256" key="4">
    <source>
        <dbReference type="ARBA" id="ARBA00018936"/>
    </source>
</evidence>
<protein>
    <recommendedName>
        <fullName evidence="4">2-hydroxyacyl-CoA lyase 2</fullName>
    </recommendedName>
    <alternativeName>
        <fullName evidence="7">IlvB-like protein</fullName>
    </alternativeName>
</protein>
<proteinExistence type="inferred from homology"/>
<dbReference type="PROSITE" id="PS00187">
    <property type="entry name" value="TPP_ENZYMES"/>
    <property type="match status" value="1"/>
</dbReference>
<evidence type="ECO:0000256" key="2">
    <source>
        <dbReference type="ARBA" id="ARBA00001964"/>
    </source>
</evidence>
<dbReference type="InterPro" id="IPR045229">
    <property type="entry name" value="TPP_enz"/>
</dbReference>
<dbReference type="PANTHER" id="PTHR18968">
    <property type="entry name" value="THIAMINE PYROPHOSPHATE ENZYMES"/>
    <property type="match status" value="1"/>
</dbReference>
<evidence type="ECO:0000256" key="8">
    <source>
        <dbReference type="ARBA" id="ARBA00048767"/>
    </source>
</evidence>
<evidence type="ECO:0000256" key="6">
    <source>
        <dbReference type="ARBA" id="ARBA00023052"/>
    </source>
</evidence>
<keyword evidence="6" id="KW-0786">Thiamine pyrophosphate</keyword>
<evidence type="ECO:0000313" key="13">
    <source>
        <dbReference type="Proteomes" id="UP001233999"/>
    </source>
</evidence>
<comment type="cofactor">
    <cofactor evidence="1">
        <name>Mg(2+)</name>
        <dbReference type="ChEBI" id="CHEBI:18420"/>
    </cofactor>
</comment>
<organism evidence="12 13">
    <name type="scientific">Diploptera punctata</name>
    <name type="common">Pacific beetle cockroach</name>
    <dbReference type="NCBI Taxonomy" id="6984"/>
    <lineage>
        <taxon>Eukaryota</taxon>
        <taxon>Metazoa</taxon>
        <taxon>Ecdysozoa</taxon>
        <taxon>Arthropoda</taxon>
        <taxon>Hexapoda</taxon>
        <taxon>Insecta</taxon>
        <taxon>Pterygota</taxon>
        <taxon>Neoptera</taxon>
        <taxon>Polyneoptera</taxon>
        <taxon>Dictyoptera</taxon>
        <taxon>Blattodea</taxon>
        <taxon>Blaberoidea</taxon>
        <taxon>Blaberidae</taxon>
        <taxon>Diplopterinae</taxon>
        <taxon>Diploptera</taxon>
    </lineage>
</organism>
<evidence type="ECO:0000256" key="7">
    <source>
        <dbReference type="ARBA" id="ARBA00030510"/>
    </source>
</evidence>
<dbReference type="CDD" id="cd02004">
    <property type="entry name" value="TPP_BZL_OCoD_HPCL"/>
    <property type="match status" value="1"/>
</dbReference>
<accession>A0AAD7ZSZ1</accession>
<comment type="similarity">
    <text evidence="3">Belongs to the TPP enzyme family.</text>
</comment>
<dbReference type="FunFam" id="3.40.50.970:FF:000007">
    <property type="entry name" value="Acetolactate synthase"/>
    <property type="match status" value="1"/>
</dbReference>
<dbReference type="InterPro" id="IPR029035">
    <property type="entry name" value="DHS-like_NAD/FAD-binding_dom"/>
</dbReference>
<evidence type="ECO:0000313" key="12">
    <source>
        <dbReference type="EMBL" id="KAJ9586035.1"/>
    </source>
</evidence>
<name>A0AAD7ZSZ1_DIPPU</name>
<dbReference type="GO" id="GO:0030976">
    <property type="term" value="F:thiamine pyrophosphate binding"/>
    <property type="evidence" value="ECO:0007669"/>
    <property type="project" value="InterPro"/>
</dbReference>
<gene>
    <name evidence="12" type="ORF">L9F63_020332</name>
</gene>
<comment type="cofactor">
    <cofactor evidence="2">
        <name>thiamine diphosphate</name>
        <dbReference type="ChEBI" id="CHEBI:58937"/>
    </cofactor>
</comment>
<dbReference type="GO" id="GO:0009099">
    <property type="term" value="P:L-valine biosynthetic process"/>
    <property type="evidence" value="ECO:0007669"/>
    <property type="project" value="TreeGrafter"/>
</dbReference>
<keyword evidence="9" id="KW-1133">Transmembrane helix</keyword>
<reference evidence="12" key="2">
    <citation type="submission" date="2023-05" db="EMBL/GenBank/DDBJ databases">
        <authorList>
            <person name="Fouks B."/>
        </authorList>
    </citation>
    <scope>NUCLEOTIDE SEQUENCE</scope>
    <source>
        <strain evidence="12">Stay&amp;Tobe</strain>
        <tissue evidence="12">Testes</tissue>
    </source>
</reference>
<evidence type="ECO:0000259" key="11">
    <source>
        <dbReference type="Pfam" id="PF02776"/>
    </source>
</evidence>
<feature type="transmembrane region" description="Helical" evidence="9">
    <location>
        <begin position="17"/>
        <end position="47"/>
    </location>
</feature>
<dbReference type="GO" id="GO:0009097">
    <property type="term" value="P:isoleucine biosynthetic process"/>
    <property type="evidence" value="ECO:0007669"/>
    <property type="project" value="TreeGrafter"/>
</dbReference>
<dbReference type="Pfam" id="PF02776">
    <property type="entry name" value="TPP_enzyme_N"/>
    <property type="match status" value="1"/>
</dbReference>
<dbReference type="EMBL" id="JASPKZ010007223">
    <property type="protein sequence ID" value="KAJ9586035.1"/>
    <property type="molecule type" value="Genomic_DNA"/>
</dbReference>